<dbReference type="InterPro" id="IPR015919">
    <property type="entry name" value="Cadherin-like_sf"/>
</dbReference>
<dbReference type="SUPFAM" id="SSF49313">
    <property type="entry name" value="Cadherin-like"/>
    <property type="match status" value="1"/>
</dbReference>
<feature type="region of interest" description="Disordered" evidence="8">
    <location>
        <begin position="1178"/>
        <end position="1200"/>
    </location>
</feature>
<dbReference type="GO" id="GO:0005911">
    <property type="term" value="C:cell-cell junction"/>
    <property type="evidence" value="ECO:0007669"/>
    <property type="project" value="TreeGrafter"/>
</dbReference>
<keyword evidence="2 9" id="KW-0812">Transmembrane</keyword>
<evidence type="ECO:0000256" key="1">
    <source>
        <dbReference type="ARBA" id="ARBA00004370"/>
    </source>
</evidence>
<dbReference type="STRING" id="877455.Metbo_1350"/>
<protein>
    <submittedName>
        <fullName evidence="11">Conserved repeat domain protein</fullName>
    </submittedName>
</protein>
<dbReference type="NCBIfam" id="NF012211">
    <property type="entry name" value="tand_rpt_95"/>
    <property type="match status" value="12"/>
</dbReference>
<feature type="region of interest" description="Disordered" evidence="8">
    <location>
        <begin position="812"/>
        <end position="835"/>
    </location>
</feature>
<dbReference type="EMBL" id="CP002551">
    <property type="protein sequence ID" value="ADZ09590.1"/>
    <property type="molecule type" value="Genomic_DNA"/>
</dbReference>
<evidence type="ECO:0000313" key="11">
    <source>
        <dbReference type="EMBL" id="ADZ09590.1"/>
    </source>
</evidence>
<evidence type="ECO:0000256" key="5">
    <source>
        <dbReference type="ARBA" id="ARBA00022889"/>
    </source>
</evidence>
<dbReference type="PANTHER" id="PTHR24025">
    <property type="entry name" value="DESMOGLEIN FAMILY MEMBER"/>
    <property type="match status" value="1"/>
</dbReference>
<evidence type="ECO:0000256" key="7">
    <source>
        <dbReference type="ARBA" id="ARBA00023136"/>
    </source>
</evidence>
<dbReference type="PANTHER" id="PTHR24025:SF23">
    <property type="entry name" value="NEURAL-CADHERIN"/>
    <property type="match status" value="1"/>
</dbReference>
<dbReference type="GO" id="GO:0098609">
    <property type="term" value="P:cell-cell adhesion"/>
    <property type="evidence" value="ECO:0007669"/>
    <property type="project" value="TreeGrafter"/>
</dbReference>
<proteinExistence type="predicted"/>
<feature type="region of interest" description="Disordered" evidence="8">
    <location>
        <begin position="451"/>
        <end position="471"/>
    </location>
</feature>
<dbReference type="InterPro" id="IPR050971">
    <property type="entry name" value="Cadherin-domain_protein"/>
</dbReference>
<feature type="domain" description="DUF11" evidence="10">
    <location>
        <begin position="220"/>
        <end position="336"/>
    </location>
</feature>
<dbReference type="Pfam" id="PF17963">
    <property type="entry name" value="Big_9"/>
    <property type="match status" value="12"/>
</dbReference>
<dbReference type="KEGG" id="mel:Metbo_1350"/>
<dbReference type="eggNOG" id="arCOG07781">
    <property type="taxonomic scope" value="Archaea"/>
</dbReference>
<evidence type="ECO:0000256" key="2">
    <source>
        <dbReference type="ARBA" id="ARBA00022692"/>
    </source>
</evidence>
<dbReference type="InterPro" id="IPR001434">
    <property type="entry name" value="OmcB-like_DUF11"/>
</dbReference>
<accession>F0T7M2</accession>
<dbReference type="Gene3D" id="2.60.40.3440">
    <property type="match status" value="11"/>
</dbReference>
<evidence type="ECO:0000256" key="9">
    <source>
        <dbReference type="SAM" id="Phobius"/>
    </source>
</evidence>
<dbReference type="Proteomes" id="UP000007490">
    <property type="component" value="Chromosome"/>
</dbReference>
<keyword evidence="4" id="KW-0106">Calcium</keyword>
<dbReference type="GO" id="GO:0005509">
    <property type="term" value="F:calcium ion binding"/>
    <property type="evidence" value="ECO:0007669"/>
    <property type="project" value="InterPro"/>
</dbReference>
<evidence type="ECO:0000256" key="6">
    <source>
        <dbReference type="ARBA" id="ARBA00022989"/>
    </source>
</evidence>
<keyword evidence="3" id="KW-0677">Repeat</keyword>
<feature type="compositionally biased region" description="Polar residues" evidence="8">
    <location>
        <begin position="1182"/>
        <end position="1193"/>
    </location>
</feature>
<feature type="compositionally biased region" description="Polar residues" evidence="8">
    <location>
        <begin position="455"/>
        <end position="465"/>
    </location>
</feature>
<evidence type="ECO:0000313" key="12">
    <source>
        <dbReference type="Proteomes" id="UP000007490"/>
    </source>
</evidence>
<dbReference type="Pfam" id="PF01345">
    <property type="entry name" value="DUF11"/>
    <property type="match status" value="1"/>
</dbReference>
<dbReference type="InterPro" id="IPR010221">
    <property type="entry name" value="VCBS_dom"/>
</dbReference>
<evidence type="ECO:0000256" key="4">
    <source>
        <dbReference type="ARBA" id="ARBA00022837"/>
    </source>
</evidence>
<evidence type="ECO:0000259" key="10">
    <source>
        <dbReference type="Pfam" id="PF01345"/>
    </source>
</evidence>
<dbReference type="HOGENOM" id="CLU_248839_0_0_2"/>
<evidence type="ECO:0000256" key="3">
    <source>
        <dbReference type="ARBA" id="ARBA00022737"/>
    </source>
</evidence>
<gene>
    <name evidence="11" type="ordered locus">Metbo_1350</name>
</gene>
<keyword evidence="7 9" id="KW-0472">Membrane</keyword>
<dbReference type="eggNOG" id="arCOG07611">
    <property type="taxonomic scope" value="Archaea"/>
</dbReference>
<dbReference type="GO" id="GO:0016020">
    <property type="term" value="C:membrane"/>
    <property type="evidence" value="ECO:0007669"/>
    <property type="project" value="UniProtKB-SubCell"/>
</dbReference>
<reference evidence="11 12" key="2">
    <citation type="journal article" date="2014" name="Int. J. Syst. Evol. Microbiol.">
        <title>Methanobacterium paludis sp. nov. and a novel strain of Methanobacterium lacus isolated from northern peatlands.</title>
        <authorList>
            <person name="Cadillo-Quiroz H."/>
            <person name="Brauer S.L."/>
            <person name="Goodson N."/>
            <person name="Yavitt J.B."/>
            <person name="Zinder S.H."/>
        </authorList>
    </citation>
    <scope>NUCLEOTIDE SEQUENCE [LARGE SCALE GENOMIC DNA]</scope>
    <source>
        <strain evidence="11 12">AL-21</strain>
    </source>
</reference>
<keyword evidence="5" id="KW-0130">Cell adhesion</keyword>
<reference evidence="12" key="1">
    <citation type="submission" date="2011-02" db="EMBL/GenBank/DDBJ databases">
        <title>Complete sequence of Methanobacterium sp. AL-21.</title>
        <authorList>
            <consortium name="US DOE Joint Genome Institute"/>
            <person name="Lucas S."/>
            <person name="Copeland A."/>
            <person name="Lapidus A."/>
            <person name="Cheng J.-F."/>
            <person name="Goodwin L."/>
            <person name="Pitluck S."/>
            <person name="Chertkov O."/>
            <person name="Detter J.C."/>
            <person name="Han C."/>
            <person name="Tapia R."/>
            <person name="Land M."/>
            <person name="Hauser L."/>
            <person name="Kyrpides N."/>
            <person name="Ivanova N."/>
            <person name="Mikhailova N."/>
            <person name="Pagani I."/>
            <person name="Cadillo-Quiroz H."/>
            <person name="Imachi H."/>
            <person name="Zinder S."/>
            <person name="Liu W."/>
            <person name="Woyke T."/>
        </authorList>
    </citation>
    <scope>NUCLEOTIDE SEQUENCE [LARGE SCALE GENOMIC DNA]</scope>
    <source>
        <strain evidence="12">AL-21</strain>
    </source>
</reference>
<evidence type="ECO:0000256" key="8">
    <source>
        <dbReference type="SAM" id="MobiDB-lite"/>
    </source>
</evidence>
<feature type="transmembrane region" description="Helical" evidence="9">
    <location>
        <begin position="1475"/>
        <end position="1493"/>
    </location>
</feature>
<organism evidence="11 12">
    <name type="scientific">Methanobacterium lacus (strain AL-21)</name>
    <dbReference type="NCBI Taxonomy" id="877455"/>
    <lineage>
        <taxon>Archaea</taxon>
        <taxon>Methanobacteriati</taxon>
        <taxon>Methanobacteriota</taxon>
        <taxon>Methanomada group</taxon>
        <taxon>Methanobacteria</taxon>
        <taxon>Methanobacteriales</taxon>
        <taxon>Methanobacteriaceae</taxon>
        <taxon>Methanobacterium</taxon>
    </lineage>
</organism>
<comment type="subcellular location">
    <subcellularLocation>
        <location evidence="1">Membrane</location>
    </subcellularLocation>
</comment>
<dbReference type="Gene3D" id="2.60.40.1200">
    <property type="match status" value="1"/>
</dbReference>
<keyword evidence="12" id="KW-1185">Reference proteome</keyword>
<keyword evidence="6 9" id="KW-1133">Transmembrane helix</keyword>
<dbReference type="NCBIfam" id="TIGR01965">
    <property type="entry name" value="VCBS_repeat"/>
    <property type="match status" value="10"/>
</dbReference>
<feature type="region of interest" description="Disordered" evidence="8">
    <location>
        <begin position="348"/>
        <end position="370"/>
    </location>
</feature>
<name>F0T7M2_METLA</name>
<sequence>MVIMAFMFFGILSTSSAANMTGTWSGSNGVYNSTAGPVKVNFTEKHNGAATVTATPTGTTNTNTAFWSNASAAGHSSLEVTLSWNTLTKANNGTITFNFNRPVNNPILYIDRIGGNLQNGGTITSSSALLTLLNSGMYLTKLSGPTSFEVTSSTIQRTPGVTISSTSTEASMDPLGGTAAGTVQIMGTNITSVTFSWWGVGADSQADGLEFLWELEAPVDLSISKSDSPDPVVAGKNLTYTITVHNNGPSSIISSDVFTVIDNLPAGFTATSYTPSEGSYNPVTGAWTGVTLANGEDVTLTIIGIVNSTKTGTLTNTASVQVPSGITDPNTNNNQAPPVITTVDGLPTANNDSKTTPEDTPISGNLPASDPDGPVTVVNFVINGTTYAPGTVNIPGVGKIVINSDGSYLFTPASNYNGPVPTITYTASDNTGNTATGNLNINVTPVNDAPVGTGDSKTTPEDTQATGKVTGTDVDGDTLTFAKDTDPSHGTVVVNADGTYTYMPNANYNGPDSFTVIVSDGKGGSDIVTVNINVTPVNDAPIGNGDSKTIPEDTQATGKVTGTDVDGDILTYTKNSNPTHGTVVVNADGTYTYMPNANYNGPDSFTVIVSDGNGGTDTVTVTINVTPVNDAPIGTGDSKAIPEDTQATGKVTGTDVDGDTLTYTKNSNPTHGTAVVNADGTYTYTPNANYNGPDSFTIIVSDGNGGSDVVTVTIDVTPVNDAPVGTGDSKTIPEDTQATGKVTGTDVDGDTLTYTKNTNPSHGTAVVNADGTYTYTPNANYNGPDSFTVTVSDGNGGSDVVTVTIDVTPVNDAPVGTGDSKTIPEDTQATGKVTGTDVDGDTLTYTKNTDPSHGTAVVNADGTYTYTPNANYNGPDSFTVTVSDGNGGTDTVTVTINVTPVNDAPIGNDDSKTIPEDTQATGKVTGTDVDGDTLTYTKNSNPSHGTAVVNADGTYTYTPNANYNGPDSFTIIVSDGKGGSDVVTVNINVTPVNDAPIGNDDSKTIPEDTQATGNVTGTDVDGDTLTYTKSTDPSHGTAVVNADGTYTYTPNANYNGPDSFTVTVSDGNGGSDVVTVNINVTPVNDAPIGNDDSKTIPEDTQATGKVTGTDIDGDTLTYTKNTNPSHGTAVVNADGTYTYTPNANYNGPDSFTVTVSDGNGGSDVVTVTIDVMPVNDAPVGTGDSQTIPEDTQATGKVTGTDVDGDTLTYTKNTDPSHGTAVVNADGTYTYTPNANYNGPDSFTVTVSDGNGGSDVVTVTIDVTPVNDAPVGTGDSKTIPEDTQATGKVIGTDVDGDTLTYTKNSNPSHGTAVVNADGTYTYTPNANYNGPDSFTIIVSDGKGGSDVVTVTIDVTPVNDAPVGTGDSQTIPEDTQATGKVTGTDVDGDTLTYTKNTNPTHGTVVVNADGTYTYTPNANYNGPDSFTIIVSDGKGGSDVVLVNITMTPVDDPVKNVTPTKVKNQTEVGTIPMQRTGVPLPMLFMALVMIFGAFVSNKRK</sequence>